<keyword evidence="3" id="KW-1185">Reference proteome</keyword>
<keyword evidence="1" id="KW-0175">Coiled coil</keyword>
<sequence length="364" mass="42082">MLRGGGWTNLDEQCHLLEITDVPEELDMRDMKNAMVKEVEHLEELCTSLEVRRQWLDDEAKELRLAQAFHQDELRRQQTLLEDAERATQTALVKNHALQSKLAMLEPWSYSMSDDEATHAFECLHQDIKGWVDQHYNTSKIGTDCCLEAHTSETTSSNCSGSHQDCSTLLHSEILQNIQADIFEDIFCSILAPFTVGTSRSSWDHHFRVIDKEVQNICPMAVWQNWRSALSKATASLEKENLTAICNNVIQRNEVKFGQFSVTKSSERMKQLEKIVCDCFEFKQKLESQGKLYYFWWSPPGLALREERMVSNTGTYPVGATVRRTLWPMFYRQMPEEWVILTKEVVIMSIPKTLRQIESSSSIF</sequence>
<accession>A0AAD6DDJ4</accession>
<proteinExistence type="predicted"/>
<evidence type="ECO:0000313" key="3">
    <source>
        <dbReference type="Proteomes" id="UP001216150"/>
    </source>
</evidence>
<organism evidence="2 3">
    <name type="scientific">Penicillium hetheringtonii</name>
    <dbReference type="NCBI Taxonomy" id="911720"/>
    <lineage>
        <taxon>Eukaryota</taxon>
        <taxon>Fungi</taxon>
        <taxon>Dikarya</taxon>
        <taxon>Ascomycota</taxon>
        <taxon>Pezizomycotina</taxon>
        <taxon>Eurotiomycetes</taxon>
        <taxon>Eurotiomycetidae</taxon>
        <taxon>Eurotiales</taxon>
        <taxon>Aspergillaceae</taxon>
        <taxon>Penicillium</taxon>
    </lineage>
</organism>
<dbReference type="EMBL" id="JAQJAC010000008">
    <property type="protein sequence ID" value="KAJ5574419.1"/>
    <property type="molecule type" value="Genomic_DNA"/>
</dbReference>
<feature type="coiled-coil region" evidence="1">
    <location>
        <begin position="32"/>
        <end position="87"/>
    </location>
</feature>
<gene>
    <name evidence="2" type="ORF">N7450_008318</name>
</gene>
<evidence type="ECO:0000256" key="1">
    <source>
        <dbReference type="SAM" id="Coils"/>
    </source>
</evidence>
<evidence type="ECO:0000313" key="2">
    <source>
        <dbReference type="EMBL" id="KAJ5574419.1"/>
    </source>
</evidence>
<dbReference type="AlphaFoldDB" id="A0AAD6DDJ4"/>
<reference evidence="2 3" key="1">
    <citation type="journal article" date="2023" name="IMA Fungus">
        <title>Comparative genomic study of the Penicillium genus elucidates a diverse pangenome and 15 lateral gene transfer events.</title>
        <authorList>
            <person name="Petersen C."/>
            <person name="Sorensen T."/>
            <person name="Nielsen M.R."/>
            <person name="Sondergaard T.E."/>
            <person name="Sorensen J.L."/>
            <person name="Fitzpatrick D.A."/>
            <person name="Frisvad J.C."/>
            <person name="Nielsen K.L."/>
        </authorList>
    </citation>
    <scope>NUCLEOTIDE SEQUENCE [LARGE SCALE GENOMIC DNA]</scope>
    <source>
        <strain evidence="2 3">IBT 29057</strain>
    </source>
</reference>
<comment type="caution">
    <text evidence="2">The sequence shown here is derived from an EMBL/GenBank/DDBJ whole genome shotgun (WGS) entry which is preliminary data.</text>
</comment>
<dbReference type="Proteomes" id="UP001216150">
    <property type="component" value="Unassembled WGS sequence"/>
</dbReference>
<protein>
    <submittedName>
        <fullName evidence="2">Uncharacterized protein</fullName>
    </submittedName>
</protein>
<name>A0AAD6DDJ4_9EURO</name>